<feature type="binding site" evidence="11">
    <location>
        <position position="36"/>
    </location>
    <ligand>
        <name>substrate</name>
    </ligand>
</feature>
<feature type="binding site" evidence="11">
    <location>
        <position position="18"/>
    </location>
    <ligand>
        <name>Mg(2+)</name>
        <dbReference type="ChEBI" id="CHEBI:18420"/>
    </ligand>
</feature>
<dbReference type="GO" id="GO:0016301">
    <property type="term" value="F:kinase activity"/>
    <property type="evidence" value="ECO:0007669"/>
    <property type="project" value="UniProtKB-KW"/>
</dbReference>
<keyword evidence="4 11" id="KW-0028">Amino-acid biosynthesis</keyword>
<keyword evidence="6 11" id="KW-0547">Nucleotide-binding</keyword>
<dbReference type="CDD" id="cd00464">
    <property type="entry name" value="SK"/>
    <property type="match status" value="1"/>
</dbReference>
<comment type="cofactor">
    <cofactor evidence="11">
        <name>Mg(2+)</name>
        <dbReference type="ChEBI" id="CHEBI:18420"/>
    </cofactor>
    <text evidence="11">Binds 1 Mg(2+) ion per subunit.</text>
</comment>
<evidence type="ECO:0000256" key="4">
    <source>
        <dbReference type="ARBA" id="ARBA00022605"/>
    </source>
</evidence>
<comment type="catalytic activity">
    <reaction evidence="10 11">
        <text>shikimate + ATP = 3-phosphoshikimate + ADP + H(+)</text>
        <dbReference type="Rhea" id="RHEA:13121"/>
        <dbReference type="ChEBI" id="CHEBI:15378"/>
        <dbReference type="ChEBI" id="CHEBI:30616"/>
        <dbReference type="ChEBI" id="CHEBI:36208"/>
        <dbReference type="ChEBI" id="CHEBI:145989"/>
        <dbReference type="ChEBI" id="CHEBI:456216"/>
        <dbReference type="EC" id="2.7.1.71"/>
    </reaction>
</comment>
<dbReference type="InterPro" id="IPR000623">
    <property type="entry name" value="Shikimate_kinase/TSH1"/>
</dbReference>
<dbReference type="InterPro" id="IPR027417">
    <property type="entry name" value="P-loop_NTPase"/>
</dbReference>
<dbReference type="EC" id="2.7.1.71" evidence="3 11"/>
<dbReference type="InterPro" id="IPR023000">
    <property type="entry name" value="Shikimate_kinase_CS"/>
</dbReference>
<evidence type="ECO:0000313" key="12">
    <source>
        <dbReference type="EMBL" id="MFD0725377.1"/>
    </source>
</evidence>
<dbReference type="EMBL" id="JBHTIF010000001">
    <property type="protein sequence ID" value="MFD0725377.1"/>
    <property type="molecule type" value="Genomic_DNA"/>
</dbReference>
<dbReference type="PROSITE" id="PS01128">
    <property type="entry name" value="SHIKIMATE_KINASE"/>
    <property type="match status" value="1"/>
</dbReference>
<accession>A0ABW2YAH4</accession>
<evidence type="ECO:0000256" key="1">
    <source>
        <dbReference type="ARBA" id="ARBA00004842"/>
    </source>
</evidence>
<dbReference type="InterPro" id="IPR031322">
    <property type="entry name" value="Shikimate/glucono_kinase"/>
</dbReference>
<evidence type="ECO:0000256" key="8">
    <source>
        <dbReference type="ARBA" id="ARBA00022840"/>
    </source>
</evidence>
<comment type="function">
    <text evidence="11">Catalyzes the specific phosphorylation of the 3-hydroxyl group of shikimic acid using ATP as a cosubstrate.</text>
</comment>
<keyword evidence="11" id="KW-0963">Cytoplasm</keyword>
<keyword evidence="11" id="KW-0460">Magnesium</keyword>
<evidence type="ECO:0000256" key="6">
    <source>
        <dbReference type="ARBA" id="ARBA00022741"/>
    </source>
</evidence>
<sequence length="185" mass="19811">MQPAHHLVLVGPMGAGKSSLGRRLAQAYALPFVDLDREIEARAGRDIPALFADEGEAGFRARERAALVDVLAGPACVLASGGGAVLADDNRAAMRRHGFVVYLKIDVPEQLRRLADDTSRPLIAGDDREAVLERLAAFRAPLYAETADLVFEPAGLDKDTAAARLIERLHAAWRPAVAPATPESQ</sequence>
<protein>
    <recommendedName>
        <fullName evidence="3 11">Shikimate kinase</fullName>
        <shortName evidence="11">SK</shortName>
        <ecNumber evidence="3 11">2.7.1.71</ecNumber>
    </recommendedName>
</protein>
<organism evidence="12 13">
    <name type="scientific">Lysobacter brunescens</name>
    <dbReference type="NCBI Taxonomy" id="262323"/>
    <lineage>
        <taxon>Bacteria</taxon>
        <taxon>Pseudomonadati</taxon>
        <taxon>Pseudomonadota</taxon>
        <taxon>Gammaproteobacteria</taxon>
        <taxon>Lysobacterales</taxon>
        <taxon>Lysobacteraceae</taxon>
        <taxon>Lysobacter</taxon>
    </lineage>
</organism>
<dbReference type="PRINTS" id="PR01100">
    <property type="entry name" value="SHIKIMTKNASE"/>
</dbReference>
<evidence type="ECO:0000256" key="10">
    <source>
        <dbReference type="ARBA" id="ARBA00048567"/>
    </source>
</evidence>
<feature type="binding site" evidence="11">
    <location>
        <position position="60"/>
    </location>
    <ligand>
        <name>substrate</name>
    </ligand>
</feature>
<comment type="subunit">
    <text evidence="11">Monomer.</text>
</comment>
<keyword evidence="8 11" id="KW-0067">ATP-binding</keyword>
<keyword evidence="5 11" id="KW-0808">Transferase</keyword>
<feature type="binding site" evidence="11">
    <location>
        <position position="82"/>
    </location>
    <ligand>
        <name>substrate</name>
    </ligand>
</feature>
<gene>
    <name evidence="11" type="primary">aroK</name>
    <name evidence="12" type="ORF">ACFQ0E_07135</name>
</gene>
<proteinExistence type="inferred from homology"/>
<dbReference type="RefSeq" id="WP_386823004.1">
    <property type="nucleotide sequence ID" value="NZ_JBHTIF010000001.1"/>
</dbReference>
<feature type="binding site" evidence="11">
    <location>
        <position position="120"/>
    </location>
    <ligand>
        <name>ATP</name>
        <dbReference type="ChEBI" id="CHEBI:30616"/>
    </ligand>
</feature>
<dbReference type="Proteomes" id="UP001597110">
    <property type="component" value="Unassembled WGS sequence"/>
</dbReference>
<comment type="caution">
    <text evidence="11">Lacks conserved residue(s) required for the propagation of feature annotation.</text>
</comment>
<evidence type="ECO:0000313" key="13">
    <source>
        <dbReference type="Proteomes" id="UP001597110"/>
    </source>
</evidence>
<dbReference type="HAMAP" id="MF_00109">
    <property type="entry name" value="Shikimate_kinase"/>
    <property type="match status" value="1"/>
</dbReference>
<evidence type="ECO:0000256" key="9">
    <source>
        <dbReference type="ARBA" id="ARBA00023141"/>
    </source>
</evidence>
<dbReference type="PANTHER" id="PTHR21087">
    <property type="entry name" value="SHIKIMATE KINASE"/>
    <property type="match status" value="1"/>
</dbReference>
<feature type="binding site" evidence="11">
    <location>
        <position position="139"/>
    </location>
    <ligand>
        <name>substrate</name>
    </ligand>
</feature>
<keyword evidence="11" id="KW-0479">Metal-binding</keyword>
<dbReference type="PANTHER" id="PTHR21087:SF16">
    <property type="entry name" value="SHIKIMATE KINASE 1, CHLOROPLASTIC"/>
    <property type="match status" value="1"/>
</dbReference>
<reference evidence="13" key="1">
    <citation type="journal article" date="2019" name="Int. J. Syst. Evol. Microbiol.">
        <title>The Global Catalogue of Microorganisms (GCM) 10K type strain sequencing project: providing services to taxonomists for standard genome sequencing and annotation.</title>
        <authorList>
            <consortium name="The Broad Institute Genomics Platform"/>
            <consortium name="The Broad Institute Genome Sequencing Center for Infectious Disease"/>
            <person name="Wu L."/>
            <person name="Ma J."/>
        </authorList>
    </citation>
    <scope>NUCLEOTIDE SEQUENCE [LARGE SCALE GENOMIC DNA]</scope>
    <source>
        <strain evidence="13">CCUG 55585</strain>
    </source>
</reference>
<evidence type="ECO:0000256" key="2">
    <source>
        <dbReference type="ARBA" id="ARBA00006997"/>
    </source>
</evidence>
<dbReference type="Pfam" id="PF01202">
    <property type="entry name" value="SKI"/>
    <property type="match status" value="1"/>
</dbReference>
<name>A0ABW2YAH4_9GAMM</name>
<keyword evidence="9 11" id="KW-0057">Aromatic amino acid biosynthesis</keyword>
<dbReference type="Gene3D" id="3.40.50.300">
    <property type="entry name" value="P-loop containing nucleotide triphosphate hydrolases"/>
    <property type="match status" value="1"/>
</dbReference>
<feature type="binding site" evidence="11">
    <location>
        <begin position="14"/>
        <end position="19"/>
    </location>
    <ligand>
        <name>ATP</name>
        <dbReference type="ChEBI" id="CHEBI:30616"/>
    </ligand>
</feature>
<comment type="subcellular location">
    <subcellularLocation>
        <location evidence="11">Cytoplasm</location>
    </subcellularLocation>
</comment>
<keyword evidence="7 11" id="KW-0418">Kinase</keyword>
<comment type="pathway">
    <text evidence="1 11">Metabolic intermediate biosynthesis; chorismate biosynthesis; chorismate from D-erythrose 4-phosphate and phosphoenolpyruvate: step 5/7.</text>
</comment>
<comment type="similarity">
    <text evidence="2 11">Belongs to the shikimate kinase family.</text>
</comment>
<dbReference type="SUPFAM" id="SSF52540">
    <property type="entry name" value="P-loop containing nucleoside triphosphate hydrolases"/>
    <property type="match status" value="1"/>
</dbReference>
<evidence type="ECO:0000256" key="3">
    <source>
        <dbReference type="ARBA" id="ARBA00012154"/>
    </source>
</evidence>
<evidence type="ECO:0000256" key="7">
    <source>
        <dbReference type="ARBA" id="ARBA00022777"/>
    </source>
</evidence>
<comment type="caution">
    <text evidence="12">The sequence shown here is derived from an EMBL/GenBank/DDBJ whole genome shotgun (WGS) entry which is preliminary data.</text>
</comment>
<evidence type="ECO:0000256" key="11">
    <source>
        <dbReference type="HAMAP-Rule" id="MF_00109"/>
    </source>
</evidence>
<evidence type="ECO:0000256" key="5">
    <source>
        <dbReference type="ARBA" id="ARBA00022679"/>
    </source>
</evidence>
<keyword evidence="13" id="KW-1185">Reference proteome</keyword>